<gene>
    <name evidence="4" type="primary">msrA</name>
    <name evidence="6" type="ORF">PAMC26510_16460</name>
</gene>
<dbReference type="PANTHER" id="PTHR43774:SF1">
    <property type="entry name" value="PEPTIDE METHIONINE SULFOXIDE REDUCTASE MSRA 2"/>
    <property type="match status" value="1"/>
</dbReference>
<dbReference type="GO" id="GO:0008113">
    <property type="term" value="F:peptide-methionine (S)-S-oxide reductase activity"/>
    <property type="evidence" value="ECO:0007669"/>
    <property type="project" value="UniProtKB-UniRule"/>
</dbReference>
<dbReference type="InterPro" id="IPR002569">
    <property type="entry name" value="Met_Sox_Rdtase_MsrA_dom"/>
</dbReference>
<evidence type="ECO:0000256" key="3">
    <source>
        <dbReference type="ARBA" id="ARBA00048782"/>
    </source>
</evidence>
<dbReference type="InterPro" id="IPR036509">
    <property type="entry name" value="Met_Sox_Rdtase_MsrA_sf"/>
</dbReference>
<protein>
    <recommendedName>
        <fullName evidence="4">Peptide methionine sulfoxide reductase MsrA</fullName>
        <shortName evidence="4">Protein-methionine-S-oxide reductase</shortName>
        <ecNumber evidence="4">1.8.4.11</ecNumber>
    </recommendedName>
    <alternativeName>
        <fullName evidence="4">Peptide-methionine (S)-S-oxide reductase</fullName>
        <shortName evidence="4">Peptide Met(O) reductase</shortName>
    </alternativeName>
</protein>
<comment type="catalytic activity">
    <reaction evidence="3 4">
        <text>[thioredoxin]-disulfide + L-methionine + H2O = L-methionine (S)-S-oxide + [thioredoxin]-dithiol</text>
        <dbReference type="Rhea" id="RHEA:19993"/>
        <dbReference type="Rhea" id="RHEA-COMP:10698"/>
        <dbReference type="Rhea" id="RHEA-COMP:10700"/>
        <dbReference type="ChEBI" id="CHEBI:15377"/>
        <dbReference type="ChEBI" id="CHEBI:29950"/>
        <dbReference type="ChEBI" id="CHEBI:50058"/>
        <dbReference type="ChEBI" id="CHEBI:57844"/>
        <dbReference type="ChEBI" id="CHEBI:58772"/>
        <dbReference type="EC" id="1.8.4.11"/>
    </reaction>
</comment>
<organism evidence="6 7">
    <name type="scientific">Caballeronia sordidicola</name>
    <name type="common">Burkholderia sordidicola</name>
    <dbReference type="NCBI Taxonomy" id="196367"/>
    <lineage>
        <taxon>Bacteria</taxon>
        <taxon>Pseudomonadati</taxon>
        <taxon>Pseudomonadota</taxon>
        <taxon>Betaproteobacteria</taxon>
        <taxon>Burkholderiales</taxon>
        <taxon>Burkholderiaceae</taxon>
        <taxon>Caballeronia</taxon>
    </lineage>
</organism>
<comment type="function">
    <text evidence="4">Has an important function as a repair enzyme for proteins that have been inactivated by oxidation. Catalyzes the reversible oxidation-reduction of methionine sulfoxide in proteins to methionine.</text>
</comment>
<feature type="active site" evidence="4">
    <location>
        <position position="69"/>
    </location>
</feature>
<evidence type="ECO:0000259" key="5">
    <source>
        <dbReference type="Pfam" id="PF01625"/>
    </source>
</evidence>
<proteinExistence type="inferred from homology"/>
<evidence type="ECO:0000313" key="6">
    <source>
        <dbReference type="EMBL" id="OTP74432.1"/>
    </source>
</evidence>
<comment type="catalytic activity">
    <reaction evidence="2 4">
        <text>L-methionyl-[protein] + [thioredoxin]-disulfide + H2O = L-methionyl-(S)-S-oxide-[protein] + [thioredoxin]-dithiol</text>
        <dbReference type="Rhea" id="RHEA:14217"/>
        <dbReference type="Rhea" id="RHEA-COMP:10698"/>
        <dbReference type="Rhea" id="RHEA-COMP:10700"/>
        <dbReference type="Rhea" id="RHEA-COMP:12313"/>
        <dbReference type="Rhea" id="RHEA-COMP:12315"/>
        <dbReference type="ChEBI" id="CHEBI:15377"/>
        <dbReference type="ChEBI" id="CHEBI:16044"/>
        <dbReference type="ChEBI" id="CHEBI:29950"/>
        <dbReference type="ChEBI" id="CHEBI:44120"/>
        <dbReference type="ChEBI" id="CHEBI:50058"/>
        <dbReference type="EC" id="1.8.4.11"/>
    </reaction>
</comment>
<feature type="domain" description="Peptide methionine sulphoxide reductase MsrA" evidence="5">
    <location>
        <begin position="62"/>
        <end position="214"/>
    </location>
</feature>
<dbReference type="HAMAP" id="MF_01401">
    <property type="entry name" value="MsrA"/>
    <property type="match status" value="1"/>
</dbReference>
<dbReference type="GO" id="GO:0033744">
    <property type="term" value="F:L-methionine:thioredoxin-disulfide S-oxidoreductase activity"/>
    <property type="evidence" value="ECO:0007669"/>
    <property type="project" value="RHEA"/>
</dbReference>
<dbReference type="Proteomes" id="UP000194546">
    <property type="component" value="Unassembled WGS sequence"/>
</dbReference>
<evidence type="ECO:0000313" key="7">
    <source>
        <dbReference type="Proteomes" id="UP000194546"/>
    </source>
</evidence>
<dbReference type="PANTHER" id="PTHR43774">
    <property type="entry name" value="PEPTIDE METHIONINE SULFOXIDE REDUCTASE"/>
    <property type="match status" value="1"/>
</dbReference>
<name>A0A242MSS0_CABSO</name>
<evidence type="ECO:0000256" key="1">
    <source>
        <dbReference type="ARBA" id="ARBA00023002"/>
    </source>
</evidence>
<comment type="caution">
    <text evidence="6">The sequence shown here is derived from an EMBL/GenBank/DDBJ whole genome shotgun (WGS) entry which is preliminary data.</text>
</comment>
<dbReference type="AlphaFoldDB" id="A0A242MSS0"/>
<dbReference type="Gene3D" id="3.30.1060.10">
    <property type="entry name" value="Peptide methionine sulphoxide reductase MsrA"/>
    <property type="match status" value="1"/>
</dbReference>
<evidence type="ECO:0000256" key="2">
    <source>
        <dbReference type="ARBA" id="ARBA00047806"/>
    </source>
</evidence>
<dbReference type="RefSeq" id="WP_086381828.1">
    <property type="nucleotide sequence ID" value="NZ_NBTY01000085.1"/>
</dbReference>
<dbReference type="NCBIfam" id="TIGR00401">
    <property type="entry name" value="msrA"/>
    <property type="match status" value="1"/>
</dbReference>
<reference evidence="6 7" key="1">
    <citation type="submission" date="2017-03" db="EMBL/GenBank/DDBJ databases">
        <title>Genome analysis of strain PAMC 26510.</title>
        <authorList>
            <person name="Oh H.-M."/>
            <person name="Yang J.-A."/>
        </authorList>
    </citation>
    <scope>NUCLEOTIDE SEQUENCE [LARGE SCALE GENOMIC DNA]</scope>
    <source>
        <strain evidence="6 7">PAMC 26510</strain>
    </source>
</reference>
<keyword evidence="1 4" id="KW-0560">Oxidoreductase</keyword>
<dbReference type="SUPFAM" id="SSF55068">
    <property type="entry name" value="Peptide methionine sulfoxide reductase"/>
    <property type="match status" value="1"/>
</dbReference>
<dbReference type="EMBL" id="NBTY01000085">
    <property type="protein sequence ID" value="OTP74432.1"/>
    <property type="molecule type" value="Genomic_DNA"/>
</dbReference>
<dbReference type="Pfam" id="PF01625">
    <property type="entry name" value="PMSR"/>
    <property type="match status" value="1"/>
</dbReference>
<evidence type="ECO:0000256" key="4">
    <source>
        <dbReference type="HAMAP-Rule" id="MF_01401"/>
    </source>
</evidence>
<comment type="similarity">
    <text evidence="4">Belongs to the MsrA Met sulfoxide reductase family.</text>
</comment>
<accession>A0A242MSS0</accession>
<sequence>MNVPKQKTLAALRSRGAGLLSAISLGATVLFLSMHVAHSSEAAVVLAPPAVDEPVGATHQETAVLAGGCFWGVQGVFQHVNGVTKVVSGYAGGQASTAQYETVSGGQTGHAESVQITYDPTKVTYGQLLQIYFSVAHDPTELNRQGPDSGTQYRSAIFPANDMQKQVAQSYIAQLNKAHVFPAPIVTRTDGLKGFYPAESYHQNYLTLHPDAPYIAINDLPKVENLKRLYPTYYRDQPVLLKVASE</sequence>
<dbReference type="EC" id="1.8.4.11" evidence="4"/>